<dbReference type="GO" id="GO:0007399">
    <property type="term" value="P:nervous system development"/>
    <property type="evidence" value="ECO:0007669"/>
    <property type="project" value="UniProtKB-KW"/>
</dbReference>
<keyword evidence="3" id="KW-0221">Differentiation</keyword>
<sequence length="251" mass="28378">MFVLIQGLPENLEKLEYVNTLDVTRIKIKRTHRHLFGMCAQTNGDDRSKSLYDLCFIVDNSIDGDLSGSQEDLSSKRRRSRTNFNSWQLEELERAFMASHYPDVFMREALALRLDLKESRVADDYNKFVNMVKPDNQKKKVMPSNLDINDNNFGPKSHVPKYGSILRYLPPLAPSSSADPSCWNDSSERSPGLGPAPERIGRQEAPKMASDPLPLSPTCSCHRSVSHQRPSTFERASRALTWADMADNSTA</sequence>
<keyword evidence="8 9" id="KW-0371">Homeobox</keyword>
<dbReference type="GO" id="GO:0030154">
    <property type="term" value="P:cell differentiation"/>
    <property type="evidence" value="ECO:0007669"/>
    <property type="project" value="UniProtKB-KW"/>
</dbReference>
<dbReference type="SMART" id="SM00389">
    <property type="entry name" value="HOX"/>
    <property type="match status" value="1"/>
</dbReference>
<organism evidence="12 13">
    <name type="scientific">Nesidiocoris tenuis</name>
    <dbReference type="NCBI Taxonomy" id="355587"/>
    <lineage>
        <taxon>Eukaryota</taxon>
        <taxon>Metazoa</taxon>
        <taxon>Ecdysozoa</taxon>
        <taxon>Arthropoda</taxon>
        <taxon>Hexapoda</taxon>
        <taxon>Insecta</taxon>
        <taxon>Pterygota</taxon>
        <taxon>Neoptera</taxon>
        <taxon>Paraneoptera</taxon>
        <taxon>Hemiptera</taxon>
        <taxon>Heteroptera</taxon>
        <taxon>Panheteroptera</taxon>
        <taxon>Cimicomorpha</taxon>
        <taxon>Miridae</taxon>
        <taxon>Dicyphina</taxon>
        <taxon>Nesidiocoris</taxon>
    </lineage>
</organism>
<dbReference type="PANTHER" id="PTHR46799:SF1">
    <property type="entry name" value="HOMEOBOX PROTEIN UNC-4 HOMOLOG"/>
    <property type="match status" value="1"/>
</dbReference>
<protein>
    <recommendedName>
        <fullName evidence="11">Homeobox domain-containing protein</fullName>
    </recommendedName>
</protein>
<evidence type="ECO:0000256" key="1">
    <source>
        <dbReference type="ARBA" id="ARBA00004123"/>
    </source>
</evidence>
<dbReference type="Pfam" id="PF00046">
    <property type="entry name" value="Homeodomain"/>
    <property type="match status" value="1"/>
</dbReference>
<feature type="region of interest" description="Disordered" evidence="10">
    <location>
        <begin position="177"/>
        <end position="236"/>
    </location>
</feature>
<keyword evidence="8 9" id="KW-0238">DNA-binding</keyword>
<evidence type="ECO:0000256" key="6">
    <source>
        <dbReference type="ARBA" id="ARBA00023163"/>
    </source>
</evidence>
<keyword evidence="2" id="KW-0217">Developmental protein</keyword>
<dbReference type="InterPro" id="IPR009057">
    <property type="entry name" value="Homeodomain-like_sf"/>
</dbReference>
<feature type="DNA-binding region" description="Homeobox" evidence="8">
    <location>
        <begin position="77"/>
        <end position="122"/>
    </location>
</feature>
<comment type="subcellular location">
    <subcellularLocation>
        <location evidence="1 8 9">Nucleus</location>
    </subcellularLocation>
</comment>
<dbReference type="GO" id="GO:0005634">
    <property type="term" value="C:nucleus"/>
    <property type="evidence" value="ECO:0007669"/>
    <property type="project" value="UniProtKB-SubCell"/>
</dbReference>
<name>A0A6H5G9T9_9HEMI</name>
<evidence type="ECO:0000256" key="2">
    <source>
        <dbReference type="ARBA" id="ARBA00022473"/>
    </source>
</evidence>
<keyword evidence="8 9" id="KW-0539">Nucleus</keyword>
<dbReference type="Gene3D" id="1.10.10.60">
    <property type="entry name" value="Homeodomain-like"/>
    <property type="match status" value="1"/>
</dbReference>
<keyword evidence="4" id="KW-0524">Neurogenesis</keyword>
<dbReference type="GO" id="GO:1990837">
    <property type="term" value="F:sequence-specific double-stranded DNA binding"/>
    <property type="evidence" value="ECO:0007669"/>
    <property type="project" value="TreeGrafter"/>
</dbReference>
<comment type="similarity">
    <text evidence="7">Belongs to the paired homeobox family. Unc-4 subfamily.</text>
</comment>
<dbReference type="PROSITE" id="PS50071">
    <property type="entry name" value="HOMEOBOX_2"/>
    <property type="match status" value="1"/>
</dbReference>
<gene>
    <name evidence="12" type="ORF">NTEN_LOCUS5635</name>
</gene>
<evidence type="ECO:0000256" key="5">
    <source>
        <dbReference type="ARBA" id="ARBA00023015"/>
    </source>
</evidence>
<evidence type="ECO:0000256" key="9">
    <source>
        <dbReference type="RuleBase" id="RU000682"/>
    </source>
</evidence>
<evidence type="ECO:0000256" key="10">
    <source>
        <dbReference type="SAM" id="MobiDB-lite"/>
    </source>
</evidence>
<reference evidence="12 13" key="1">
    <citation type="submission" date="2020-02" db="EMBL/GenBank/DDBJ databases">
        <authorList>
            <person name="Ferguson B K."/>
        </authorList>
    </citation>
    <scope>NUCLEOTIDE SEQUENCE [LARGE SCALE GENOMIC DNA]</scope>
</reference>
<feature type="domain" description="Homeobox" evidence="11">
    <location>
        <begin position="75"/>
        <end position="121"/>
    </location>
</feature>
<keyword evidence="5" id="KW-0805">Transcription regulation</keyword>
<evidence type="ECO:0000256" key="8">
    <source>
        <dbReference type="PROSITE-ProRule" id="PRU00108"/>
    </source>
</evidence>
<evidence type="ECO:0000313" key="12">
    <source>
        <dbReference type="EMBL" id="CAA9999352.1"/>
    </source>
</evidence>
<dbReference type="EMBL" id="CADCXU010008695">
    <property type="protein sequence ID" value="CAA9999352.1"/>
    <property type="molecule type" value="Genomic_DNA"/>
</dbReference>
<dbReference type="PANTHER" id="PTHR46799">
    <property type="entry name" value="HOMEOBOX PROTEIN UNC-4 HOMOLOG"/>
    <property type="match status" value="1"/>
</dbReference>
<dbReference type="CDD" id="cd00086">
    <property type="entry name" value="homeodomain"/>
    <property type="match status" value="1"/>
</dbReference>
<keyword evidence="6" id="KW-0804">Transcription</keyword>
<evidence type="ECO:0000313" key="13">
    <source>
        <dbReference type="Proteomes" id="UP000479000"/>
    </source>
</evidence>
<dbReference type="SUPFAM" id="SSF46689">
    <property type="entry name" value="Homeodomain-like"/>
    <property type="match status" value="1"/>
</dbReference>
<dbReference type="InterPro" id="IPR001356">
    <property type="entry name" value="HD"/>
</dbReference>
<dbReference type="OrthoDB" id="6159439at2759"/>
<dbReference type="Proteomes" id="UP000479000">
    <property type="component" value="Unassembled WGS sequence"/>
</dbReference>
<evidence type="ECO:0000256" key="3">
    <source>
        <dbReference type="ARBA" id="ARBA00022782"/>
    </source>
</evidence>
<keyword evidence="13" id="KW-1185">Reference proteome</keyword>
<dbReference type="GO" id="GO:0010468">
    <property type="term" value="P:regulation of gene expression"/>
    <property type="evidence" value="ECO:0007669"/>
    <property type="project" value="TreeGrafter"/>
</dbReference>
<accession>A0A6H5G9T9</accession>
<evidence type="ECO:0000256" key="7">
    <source>
        <dbReference type="ARBA" id="ARBA00038351"/>
    </source>
</evidence>
<feature type="compositionally biased region" description="Polar residues" evidence="10">
    <location>
        <begin position="217"/>
        <end position="231"/>
    </location>
</feature>
<dbReference type="AlphaFoldDB" id="A0A6H5G9T9"/>
<evidence type="ECO:0000256" key="4">
    <source>
        <dbReference type="ARBA" id="ARBA00022902"/>
    </source>
</evidence>
<proteinExistence type="inferred from homology"/>
<evidence type="ECO:0000259" key="11">
    <source>
        <dbReference type="PROSITE" id="PS50071"/>
    </source>
</evidence>